<reference evidence="1 2" key="2">
    <citation type="journal article" date="2014" name="Genome Announc.">
        <title>Complete Genome Sequence of the Subsurface, Mesophilic Sulfate-Reducing Bacterium Desulfovibrio aespoeensis Aspo-2.</title>
        <authorList>
            <person name="Pedersen K."/>
            <person name="Bengtsson A."/>
            <person name="Edlund J."/>
            <person name="Rabe L."/>
            <person name="Hazen T."/>
            <person name="Chakraborty R."/>
            <person name="Goodwin L."/>
            <person name="Shapiro N."/>
        </authorList>
    </citation>
    <scope>NUCLEOTIDE SEQUENCE [LARGE SCALE GENOMIC DNA]</scope>
    <source>
        <strain evidence="2">ATCC 700646 / DSM 10631 / Aspo-2</strain>
    </source>
</reference>
<keyword evidence="2" id="KW-1185">Reference proteome</keyword>
<proteinExistence type="predicted"/>
<dbReference type="STRING" id="643562.Daes_0432"/>
<dbReference type="Proteomes" id="UP000002191">
    <property type="component" value="Chromosome"/>
</dbReference>
<name>E6VX49_PSEA9</name>
<dbReference type="OrthoDB" id="7219996at2"/>
<accession>E6VX49</accession>
<dbReference type="Pfam" id="PF14354">
    <property type="entry name" value="Lar_restr_allev"/>
    <property type="match status" value="1"/>
</dbReference>
<dbReference type="RefSeq" id="WP_013513392.1">
    <property type="nucleotide sequence ID" value="NC_014844.1"/>
</dbReference>
<dbReference type="KEGG" id="das:Daes_0432"/>
<gene>
    <name evidence="1" type="ordered locus">Daes_0432</name>
</gene>
<protein>
    <recommendedName>
        <fullName evidence="3">Restriction alleviation protein, Lar family</fullName>
    </recommendedName>
</protein>
<sequence>MFNRPCPFCKSDKVTAVGRDTSAEVAYYTTRKPKIQIHCTNCRARGPIARTEAEAWDAWNGKKKADLPLMYMAGEVVA</sequence>
<evidence type="ECO:0008006" key="3">
    <source>
        <dbReference type="Google" id="ProtNLM"/>
    </source>
</evidence>
<reference evidence="2" key="1">
    <citation type="submission" date="2010-12" db="EMBL/GenBank/DDBJ databases">
        <title>Complete sequence of Desulfovibrio aespoeensis Aspo-2.</title>
        <authorList>
            <consortium name="US DOE Joint Genome Institute"/>
            <person name="Lucas S."/>
            <person name="Copeland A."/>
            <person name="Lapidus A."/>
            <person name="Cheng J.-F."/>
            <person name="Goodwin L."/>
            <person name="Pitluck S."/>
            <person name="Chertkov O."/>
            <person name="Misra M."/>
            <person name="Detter J.C."/>
            <person name="Han C."/>
            <person name="Tapia R."/>
            <person name="Land M."/>
            <person name="Hauser L."/>
            <person name="Kyrpides N."/>
            <person name="Ivanova N."/>
            <person name="Ovchinnikova G."/>
            <person name="Pedersen K."/>
            <person name="Jagevall S."/>
            <person name="Hazen T."/>
            <person name="Woyke T."/>
        </authorList>
    </citation>
    <scope>NUCLEOTIDE SEQUENCE [LARGE SCALE GENOMIC DNA]</scope>
    <source>
        <strain evidence="2">ATCC 700646 / DSM 10631 / Aspo-2</strain>
    </source>
</reference>
<evidence type="ECO:0000313" key="1">
    <source>
        <dbReference type="EMBL" id="ADU61455.1"/>
    </source>
</evidence>
<dbReference type="AlphaFoldDB" id="E6VX49"/>
<evidence type="ECO:0000313" key="2">
    <source>
        <dbReference type="Proteomes" id="UP000002191"/>
    </source>
</evidence>
<organism evidence="1 2">
    <name type="scientific">Pseudodesulfovibrio aespoeensis (strain ATCC 700646 / DSM 10631 / Aspo-2)</name>
    <name type="common">Desulfovibrio aespoeensis</name>
    <dbReference type="NCBI Taxonomy" id="643562"/>
    <lineage>
        <taxon>Bacteria</taxon>
        <taxon>Pseudomonadati</taxon>
        <taxon>Thermodesulfobacteriota</taxon>
        <taxon>Desulfovibrionia</taxon>
        <taxon>Desulfovibrionales</taxon>
        <taxon>Desulfovibrionaceae</taxon>
    </lineage>
</organism>
<dbReference type="EMBL" id="CP002431">
    <property type="protein sequence ID" value="ADU61455.1"/>
    <property type="molecule type" value="Genomic_DNA"/>
</dbReference>
<dbReference type="HOGENOM" id="CLU_2616209_0_0_7"/>